<dbReference type="InterPro" id="IPR050396">
    <property type="entry name" value="Glycosyltr_51/Transpeptidase"/>
</dbReference>
<dbReference type="PANTHER" id="PTHR32282:SF34">
    <property type="entry name" value="PENICILLIN-BINDING PROTEIN 1A"/>
    <property type="match status" value="1"/>
</dbReference>
<evidence type="ECO:0000313" key="21">
    <source>
        <dbReference type="Proteomes" id="UP000275024"/>
    </source>
</evidence>
<evidence type="ECO:0000256" key="11">
    <source>
        <dbReference type="ARBA" id="ARBA00023316"/>
    </source>
</evidence>
<dbReference type="GO" id="GO:0009002">
    <property type="term" value="F:serine-type D-Ala-D-Ala carboxypeptidase activity"/>
    <property type="evidence" value="ECO:0007669"/>
    <property type="project" value="UniProtKB-EC"/>
</dbReference>
<keyword evidence="8" id="KW-0133">Cell shape</keyword>
<comment type="caution">
    <text evidence="18">The sequence shown here is derived from an EMBL/GenBank/DDBJ whole genome shotgun (WGS) entry which is preliminary data.</text>
</comment>
<dbReference type="Proteomes" id="UP000275024">
    <property type="component" value="Unassembled WGS sequence"/>
</dbReference>
<protein>
    <submittedName>
        <fullName evidence="18">Penicillin-binding protein</fullName>
    </submittedName>
</protein>
<dbReference type="GO" id="GO:0009252">
    <property type="term" value="P:peptidoglycan biosynthetic process"/>
    <property type="evidence" value="ECO:0007669"/>
    <property type="project" value="UniProtKB-KW"/>
</dbReference>
<dbReference type="OrthoDB" id="8865355at2"/>
<name>A0A3A9WEW0_9ACTN</name>
<dbReference type="SUPFAM" id="SSF53955">
    <property type="entry name" value="Lysozyme-like"/>
    <property type="match status" value="1"/>
</dbReference>
<feature type="region of interest" description="Disordered" evidence="14">
    <location>
        <begin position="776"/>
        <end position="896"/>
    </location>
</feature>
<dbReference type="EMBL" id="RBDX01000003">
    <property type="protein sequence ID" value="RKN11310.1"/>
    <property type="molecule type" value="Genomic_DNA"/>
</dbReference>
<evidence type="ECO:0000259" key="16">
    <source>
        <dbReference type="Pfam" id="PF00905"/>
    </source>
</evidence>
<keyword evidence="4" id="KW-0645">Protease</keyword>
<dbReference type="GO" id="GO:0008658">
    <property type="term" value="F:penicillin binding"/>
    <property type="evidence" value="ECO:0007669"/>
    <property type="project" value="InterPro"/>
</dbReference>
<feature type="region of interest" description="Disordered" evidence="14">
    <location>
        <begin position="495"/>
        <end position="532"/>
    </location>
</feature>
<evidence type="ECO:0000256" key="15">
    <source>
        <dbReference type="SAM" id="Phobius"/>
    </source>
</evidence>
<feature type="compositionally biased region" description="Low complexity" evidence="14">
    <location>
        <begin position="860"/>
        <end position="875"/>
    </location>
</feature>
<keyword evidence="5" id="KW-0328">Glycosyltransferase</keyword>
<accession>A0A3A9WEW0</accession>
<keyword evidence="15" id="KW-1133">Transmembrane helix</keyword>
<keyword evidence="3" id="KW-0121">Carboxypeptidase</keyword>
<evidence type="ECO:0000256" key="14">
    <source>
        <dbReference type="SAM" id="MobiDB-lite"/>
    </source>
</evidence>
<keyword evidence="15" id="KW-0812">Transmembrane</keyword>
<evidence type="ECO:0000313" key="18">
    <source>
        <dbReference type="EMBL" id="RKN11310.1"/>
    </source>
</evidence>
<evidence type="ECO:0000256" key="7">
    <source>
        <dbReference type="ARBA" id="ARBA00022801"/>
    </source>
</evidence>
<dbReference type="AlphaFoldDB" id="A0A3A9WEW0"/>
<organism evidence="18 21">
    <name type="scientific">Streptomyces radicis</name>
    <dbReference type="NCBI Taxonomy" id="1750517"/>
    <lineage>
        <taxon>Bacteria</taxon>
        <taxon>Bacillati</taxon>
        <taxon>Actinomycetota</taxon>
        <taxon>Actinomycetes</taxon>
        <taxon>Kitasatosporales</taxon>
        <taxon>Streptomycetaceae</taxon>
        <taxon>Streptomyces</taxon>
    </lineage>
</organism>
<feature type="region of interest" description="Disordered" evidence="14">
    <location>
        <begin position="1"/>
        <end position="89"/>
    </location>
</feature>
<dbReference type="InterPro" id="IPR023346">
    <property type="entry name" value="Lysozyme-like_dom_sf"/>
</dbReference>
<feature type="compositionally biased region" description="Basic residues" evidence="14">
    <location>
        <begin position="1"/>
        <end position="15"/>
    </location>
</feature>
<keyword evidence="20" id="KW-1185">Reference proteome</keyword>
<proteinExistence type="inferred from homology"/>
<comment type="catalytic activity">
    <reaction evidence="13">
        <text>[GlcNAc-(1-&gt;4)-Mur2Ac(oyl-L-Ala-gamma-D-Glu-L-Lys-D-Ala-D-Ala)](n)-di-trans,octa-cis-undecaprenyl diphosphate + beta-D-GlcNAc-(1-&gt;4)-Mur2Ac(oyl-L-Ala-gamma-D-Glu-L-Lys-D-Ala-D-Ala)-di-trans,octa-cis-undecaprenyl diphosphate = [GlcNAc-(1-&gt;4)-Mur2Ac(oyl-L-Ala-gamma-D-Glu-L-Lys-D-Ala-D-Ala)](n+1)-di-trans,octa-cis-undecaprenyl diphosphate + di-trans,octa-cis-undecaprenyl diphosphate + H(+)</text>
        <dbReference type="Rhea" id="RHEA:23708"/>
        <dbReference type="Rhea" id="RHEA-COMP:9602"/>
        <dbReference type="Rhea" id="RHEA-COMP:9603"/>
        <dbReference type="ChEBI" id="CHEBI:15378"/>
        <dbReference type="ChEBI" id="CHEBI:58405"/>
        <dbReference type="ChEBI" id="CHEBI:60033"/>
        <dbReference type="ChEBI" id="CHEBI:78435"/>
        <dbReference type="EC" id="2.4.99.28"/>
    </reaction>
</comment>
<dbReference type="RefSeq" id="WP_120695544.1">
    <property type="nucleotide sequence ID" value="NZ_RBDX01000003.1"/>
</dbReference>
<evidence type="ECO:0000256" key="5">
    <source>
        <dbReference type="ARBA" id="ARBA00022676"/>
    </source>
</evidence>
<dbReference type="Pfam" id="PF00912">
    <property type="entry name" value="Transgly"/>
    <property type="match status" value="1"/>
</dbReference>
<evidence type="ECO:0000256" key="4">
    <source>
        <dbReference type="ARBA" id="ARBA00022670"/>
    </source>
</evidence>
<feature type="compositionally biased region" description="Low complexity" evidence="14">
    <location>
        <begin position="839"/>
        <end position="852"/>
    </location>
</feature>
<dbReference type="PANTHER" id="PTHR32282">
    <property type="entry name" value="BINDING PROTEIN TRANSPEPTIDASE, PUTATIVE-RELATED"/>
    <property type="match status" value="1"/>
</dbReference>
<evidence type="ECO:0000259" key="17">
    <source>
        <dbReference type="Pfam" id="PF00912"/>
    </source>
</evidence>
<feature type="compositionally biased region" description="Acidic residues" evidence="14">
    <location>
        <begin position="806"/>
        <end position="823"/>
    </location>
</feature>
<evidence type="ECO:0000313" key="20">
    <source>
        <dbReference type="Proteomes" id="UP000268652"/>
    </source>
</evidence>
<evidence type="ECO:0000256" key="3">
    <source>
        <dbReference type="ARBA" id="ARBA00022645"/>
    </source>
</evidence>
<comment type="similarity">
    <text evidence="1">In the C-terminal section; belongs to the transpeptidase family.</text>
</comment>
<dbReference type="Gene3D" id="3.40.710.10">
    <property type="entry name" value="DD-peptidase/beta-lactamase superfamily"/>
    <property type="match status" value="1"/>
</dbReference>
<evidence type="ECO:0000256" key="8">
    <source>
        <dbReference type="ARBA" id="ARBA00022960"/>
    </source>
</evidence>
<feature type="domain" description="Penicillin-binding protein transpeptidase" evidence="16">
    <location>
        <begin position="545"/>
        <end position="718"/>
    </location>
</feature>
<evidence type="ECO:0000256" key="13">
    <source>
        <dbReference type="ARBA" id="ARBA00049902"/>
    </source>
</evidence>
<keyword evidence="11" id="KW-0961">Cell wall biogenesis/degradation</keyword>
<dbReference type="Pfam" id="PF00905">
    <property type="entry name" value="Transpeptidase"/>
    <property type="match status" value="1"/>
</dbReference>
<evidence type="ECO:0000256" key="6">
    <source>
        <dbReference type="ARBA" id="ARBA00022679"/>
    </source>
</evidence>
<dbReference type="InterPro" id="IPR001460">
    <property type="entry name" value="PCN-bd_Tpept"/>
</dbReference>
<keyword evidence="15" id="KW-0472">Membrane</keyword>
<evidence type="ECO:0000256" key="10">
    <source>
        <dbReference type="ARBA" id="ARBA00023268"/>
    </source>
</evidence>
<gene>
    <name evidence="19" type="ORF">D7318_04705</name>
    <name evidence="18" type="ORF">D7319_04950</name>
</gene>
<feature type="compositionally biased region" description="Basic residues" evidence="14">
    <location>
        <begin position="55"/>
        <end position="64"/>
    </location>
</feature>
<dbReference type="InterPro" id="IPR012338">
    <property type="entry name" value="Beta-lactam/transpept-like"/>
</dbReference>
<feature type="domain" description="Glycosyl transferase family 51" evidence="17">
    <location>
        <begin position="164"/>
        <end position="341"/>
    </location>
</feature>
<dbReference type="Proteomes" id="UP000268652">
    <property type="component" value="Unassembled WGS sequence"/>
</dbReference>
<feature type="compositionally biased region" description="Acidic residues" evidence="14">
    <location>
        <begin position="876"/>
        <end position="890"/>
    </location>
</feature>
<evidence type="ECO:0000256" key="1">
    <source>
        <dbReference type="ARBA" id="ARBA00007090"/>
    </source>
</evidence>
<dbReference type="GO" id="GO:0030288">
    <property type="term" value="C:outer membrane-bounded periplasmic space"/>
    <property type="evidence" value="ECO:0007669"/>
    <property type="project" value="TreeGrafter"/>
</dbReference>
<keyword evidence="9" id="KW-0573">Peptidoglycan synthesis</keyword>
<dbReference type="GO" id="GO:0071555">
    <property type="term" value="P:cell wall organization"/>
    <property type="evidence" value="ECO:0007669"/>
    <property type="project" value="UniProtKB-KW"/>
</dbReference>
<reference evidence="20 21" key="1">
    <citation type="submission" date="2018-09" db="EMBL/GenBank/DDBJ databases">
        <title>Streptomyces sp. nov. DS1-2, an endophytic actinomycete isolated from roots of Dendrobium scabrilingue.</title>
        <authorList>
            <person name="Kuncharoen N."/>
            <person name="Kudo T."/>
            <person name="Ohkuma M."/>
            <person name="Yuki M."/>
            <person name="Tanasupawat S."/>
        </authorList>
    </citation>
    <scope>NUCLEOTIDE SEQUENCE [LARGE SCALE GENOMIC DNA]</scope>
    <source>
        <strain evidence="18 21">AZ1-7</strain>
        <strain evidence="19 20">DS1-2</strain>
    </source>
</reference>
<sequence>MSEHRRKQPQSRGRRAAGSSGHRAAPPPVPPAGAEGPPGATPDRPYGSRAEARRAAQRGGHRRAASASAAAEEGGRAARRRRDTTAGKKRFIDYPRSGYRGVRRWLPSWRQMLGSVLTFFALMLGLVGLAYAMTEIPDQADIANQQSNVFYWASGERMVVSGESRVNRQELGLADIPMEMQNSVIAAENETFYDDPGIDLMGIGRAVLNMARGGDTQSGSTITQQYVKNMYLTQEQTLERKARELLLSVKVGAQFDKEEILEGYLNTSDFGRGAIGIQAAAQAYYGKDASELTDSECAFLTTLLNGPALHDPFQGGSGEVDIVTEENVQRATERWEYVLNRRVETGTLAPDAHEAIIAEGFPTPDPPTPAMEMAGQIGYLTNLAEAYVINQGILTEEELAKGGYQIHTTFDETMVDQMEAAVSDVIEANIDPEERAEDRHVQFGGAAVEPGDGAIRAIYGGADFTEHFLNNADNPRAQVGSTFKPFVLAAAMRDGVRDPEGDAEQDREERTQLSPESVYHSENGQRINNYNGDPVVIEEEGSGDEGEWHQENFLQRDHGDITLREAMEVSANVPFVQLGMDVGPATVAQAAMDAGLHEDSLGPANDTVPAFALGVSNPGPIRMASAYATFAASGEQAEPYSVTRVEGAKESLPWEHESETTQAFESSVADTVTDVLTEVVEGDEGSGQDAQVLERPVAGKTGTTDDNKSAWFVGYTPQLSTAIGMWRSADSEEELVGDEEMGFLSMFNTAGSERINGSSLPLEAWIAFMEAALEGESVEEFPDPPGSLGETIWGGGAESPPPPPVETEEPEAPETEEPTEEPTESSPPPSEDPTDDPTDPCSPLDPMCEDPGGQNGDPQGGDPDPGNPQGTTGEPGDPEGADGEQGDPEGDTAWAF</sequence>
<dbReference type="InterPro" id="IPR001264">
    <property type="entry name" value="Glyco_trans_51"/>
</dbReference>
<evidence type="ECO:0000313" key="19">
    <source>
        <dbReference type="EMBL" id="RKN26667.1"/>
    </source>
</evidence>
<dbReference type="GO" id="GO:0008955">
    <property type="term" value="F:peptidoglycan glycosyltransferase activity"/>
    <property type="evidence" value="ECO:0007669"/>
    <property type="project" value="UniProtKB-EC"/>
</dbReference>
<feature type="compositionally biased region" description="Low complexity" evidence="14">
    <location>
        <begin position="32"/>
        <end position="42"/>
    </location>
</feature>
<comment type="similarity">
    <text evidence="2">In the N-terminal section; belongs to the glycosyltransferase 51 family.</text>
</comment>
<keyword evidence="7" id="KW-0378">Hydrolase</keyword>
<evidence type="ECO:0000256" key="9">
    <source>
        <dbReference type="ARBA" id="ARBA00022984"/>
    </source>
</evidence>
<dbReference type="FunFam" id="1.10.3810.10:FF:000001">
    <property type="entry name" value="Penicillin-binding protein 1A"/>
    <property type="match status" value="1"/>
</dbReference>
<dbReference type="InterPro" id="IPR036950">
    <property type="entry name" value="PBP_transglycosylase"/>
</dbReference>
<dbReference type="EMBL" id="RBDY01000002">
    <property type="protein sequence ID" value="RKN26667.1"/>
    <property type="molecule type" value="Genomic_DNA"/>
</dbReference>
<dbReference type="GO" id="GO:0008360">
    <property type="term" value="P:regulation of cell shape"/>
    <property type="evidence" value="ECO:0007669"/>
    <property type="project" value="UniProtKB-KW"/>
</dbReference>
<dbReference type="Gene3D" id="1.10.3810.10">
    <property type="entry name" value="Biosynthetic peptidoglycan transglycosylase-like"/>
    <property type="match status" value="1"/>
</dbReference>
<keyword evidence="6" id="KW-0808">Transferase</keyword>
<evidence type="ECO:0000256" key="12">
    <source>
        <dbReference type="ARBA" id="ARBA00034000"/>
    </source>
</evidence>
<feature type="transmembrane region" description="Helical" evidence="15">
    <location>
        <begin position="113"/>
        <end position="133"/>
    </location>
</feature>
<dbReference type="GO" id="GO:0006508">
    <property type="term" value="P:proteolysis"/>
    <property type="evidence" value="ECO:0007669"/>
    <property type="project" value="UniProtKB-KW"/>
</dbReference>
<evidence type="ECO:0000256" key="2">
    <source>
        <dbReference type="ARBA" id="ARBA00007739"/>
    </source>
</evidence>
<keyword evidence="10" id="KW-0511">Multifunctional enzyme</keyword>
<feature type="compositionally biased region" description="Polar residues" evidence="14">
    <location>
        <begin position="512"/>
        <end position="531"/>
    </location>
</feature>
<dbReference type="SUPFAM" id="SSF56601">
    <property type="entry name" value="beta-lactamase/transpeptidase-like"/>
    <property type="match status" value="1"/>
</dbReference>
<comment type="catalytic activity">
    <reaction evidence="12">
        <text>Preferential cleavage: (Ac)2-L-Lys-D-Ala-|-D-Ala. Also transpeptidation of peptidyl-alanyl moieties that are N-acyl substituents of D-alanine.</text>
        <dbReference type="EC" id="3.4.16.4"/>
    </reaction>
</comment>